<gene>
    <name evidence="2" type="ORF">CDG81_13740</name>
</gene>
<dbReference type="InterPro" id="IPR011010">
    <property type="entry name" value="DNA_brk_join_enz"/>
</dbReference>
<evidence type="ECO:0000313" key="3">
    <source>
        <dbReference type="Proteomes" id="UP000215043"/>
    </source>
</evidence>
<dbReference type="GO" id="GO:0003677">
    <property type="term" value="F:DNA binding"/>
    <property type="evidence" value="ECO:0007669"/>
    <property type="project" value="InterPro"/>
</dbReference>
<dbReference type="SUPFAM" id="SSF56349">
    <property type="entry name" value="DNA breaking-rejoining enzymes"/>
    <property type="match status" value="1"/>
</dbReference>
<dbReference type="EMBL" id="CP022752">
    <property type="protein sequence ID" value="ASU79174.1"/>
    <property type="molecule type" value="Genomic_DNA"/>
</dbReference>
<dbReference type="KEGG" id="aey:CDG81_13740"/>
<name>A0A223RTL3_9ACTN</name>
<dbReference type="AlphaFoldDB" id="A0A223RTL3"/>
<proteinExistence type="predicted"/>
<evidence type="ECO:0000256" key="1">
    <source>
        <dbReference type="SAM" id="MobiDB-lite"/>
    </source>
</evidence>
<evidence type="ECO:0000313" key="2">
    <source>
        <dbReference type="EMBL" id="ASU79174.1"/>
    </source>
</evidence>
<feature type="region of interest" description="Disordered" evidence="1">
    <location>
        <begin position="83"/>
        <end position="102"/>
    </location>
</feature>
<accession>A0A223RTL3</accession>
<organism evidence="2 3">
    <name type="scientific">Actinopolyspora erythraea</name>
    <dbReference type="NCBI Taxonomy" id="414996"/>
    <lineage>
        <taxon>Bacteria</taxon>
        <taxon>Bacillati</taxon>
        <taxon>Actinomycetota</taxon>
        <taxon>Actinomycetes</taxon>
        <taxon>Actinopolysporales</taxon>
        <taxon>Actinopolysporaceae</taxon>
        <taxon>Actinopolyspora</taxon>
    </lineage>
</organism>
<reference evidence="2 3" key="1">
    <citation type="submission" date="2017-08" db="EMBL/GenBank/DDBJ databases">
        <title>The complete genome sequence of moderately halophilic actinomycete Actinopolyspora erythraea YIM 90600, the producer of novel erythromycin, novel actinopolysporins A-C and tubercidin.</title>
        <authorList>
            <person name="Yin M."/>
            <person name="Tang S."/>
        </authorList>
    </citation>
    <scope>NUCLEOTIDE SEQUENCE [LARGE SCALE GENOMIC DNA]</scope>
    <source>
        <strain evidence="2 3">YIM 90600</strain>
    </source>
</reference>
<dbReference type="RefSeq" id="WP_052428294.1">
    <property type="nucleotide sequence ID" value="NZ_CP022752.1"/>
</dbReference>
<dbReference type="Proteomes" id="UP000215043">
    <property type="component" value="Chromosome"/>
</dbReference>
<protein>
    <recommendedName>
        <fullName evidence="4">Tyr recombinase domain-containing protein</fullName>
    </recommendedName>
</protein>
<sequence length="168" mass="18900">MAQHHRLVRVRRLATDHTIPLRERVAGLLVLLYAQLISRIARMTTHDVITHHDDVLLNLGESPTPAPALLDDLLTEHTTSTEANHESNWLFPGRQPGQPLQHRSLGDALRRHEIPIQTGRTSALRHLVLQAPAPVVATMLGFHDKHTTRVLTETGGAWNRYVPSHHNQ</sequence>
<evidence type="ECO:0008006" key="4">
    <source>
        <dbReference type="Google" id="ProtNLM"/>
    </source>
</evidence>